<evidence type="ECO:0000256" key="1">
    <source>
        <dbReference type="PROSITE-ProRule" id="PRU00489"/>
    </source>
</evidence>
<dbReference type="InterPro" id="IPR007757">
    <property type="entry name" value="MT-A70-like"/>
</dbReference>
<proteinExistence type="inferred from homology"/>
<dbReference type="PANTHER" id="PTHR12829">
    <property type="entry name" value="N6-ADENOSINE-METHYLTRANSFERASE"/>
    <property type="match status" value="1"/>
</dbReference>
<organism evidence="2 3">
    <name type="scientific">Friedmanniomyces simplex</name>
    <dbReference type="NCBI Taxonomy" id="329884"/>
    <lineage>
        <taxon>Eukaryota</taxon>
        <taxon>Fungi</taxon>
        <taxon>Dikarya</taxon>
        <taxon>Ascomycota</taxon>
        <taxon>Pezizomycotina</taxon>
        <taxon>Dothideomycetes</taxon>
        <taxon>Dothideomycetidae</taxon>
        <taxon>Mycosphaerellales</taxon>
        <taxon>Teratosphaeriaceae</taxon>
        <taxon>Friedmanniomyces</taxon>
    </lineage>
</organism>
<gene>
    <name evidence="2" type="ORF">B0A55_00475</name>
</gene>
<dbReference type="InterPro" id="IPR029063">
    <property type="entry name" value="SAM-dependent_MTases_sf"/>
</dbReference>
<dbReference type="SUPFAM" id="SSF53335">
    <property type="entry name" value="S-adenosyl-L-methionine-dependent methyltransferases"/>
    <property type="match status" value="1"/>
</dbReference>
<dbReference type="PROSITE" id="PS51143">
    <property type="entry name" value="MT_A70"/>
    <property type="match status" value="1"/>
</dbReference>
<dbReference type="PANTHER" id="PTHR12829:SF4">
    <property type="entry name" value="N(6)-ADENINE-SPECIFIC METHYLTRANSFERASE METTL4"/>
    <property type="match status" value="1"/>
</dbReference>
<name>A0A4U0Y7I5_9PEZI</name>
<evidence type="ECO:0000313" key="2">
    <source>
        <dbReference type="EMBL" id="TKA83635.1"/>
    </source>
</evidence>
<dbReference type="GO" id="GO:0005634">
    <property type="term" value="C:nucleus"/>
    <property type="evidence" value="ECO:0007669"/>
    <property type="project" value="TreeGrafter"/>
</dbReference>
<accession>A0A4U0Y7I5</accession>
<protein>
    <recommendedName>
        <fullName evidence="4">MT-A70-domain-containing protein</fullName>
    </recommendedName>
</protein>
<dbReference type="EMBL" id="NAJQ01000005">
    <property type="protein sequence ID" value="TKA83635.1"/>
    <property type="molecule type" value="Genomic_DNA"/>
</dbReference>
<dbReference type="AlphaFoldDB" id="A0A4U0Y7I5"/>
<reference evidence="2 3" key="1">
    <citation type="submission" date="2017-03" db="EMBL/GenBank/DDBJ databases">
        <title>Genomes of endolithic fungi from Antarctica.</title>
        <authorList>
            <person name="Coleine C."/>
            <person name="Masonjones S."/>
            <person name="Stajich J.E."/>
        </authorList>
    </citation>
    <scope>NUCLEOTIDE SEQUENCE [LARGE SCALE GENOMIC DNA]</scope>
    <source>
        <strain evidence="2 3">CCFEE 5184</strain>
    </source>
</reference>
<evidence type="ECO:0000313" key="3">
    <source>
        <dbReference type="Proteomes" id="UP000309340"/>
    </source>
</evidence>
<dbReference type="OrthoDB" id="61116at2759"/>
<dbReference type="STRING" id="329884.A0A4U0Y7I5"/>
<dbReference type="Proteomes" id="UP000309340">
    <property type="component" value="Unassembled WGS sequence"/>
</dbReference>
<comment type="similarity">
    <text evidence="1">Belongs to the MT-A70-like family.</text>
</comment>
<keyword evidence="3" id="KW-1185">Reference proteome</keyword>
<comment type="caution">
    <text evidence="2">The sequence shown here is derived from an EMBL/GenBank/DDBJ whole genome shotgun (WGS) entry which is preliminary data.</text>
</comment>
<dbReference type="GO" id="GO:0008168">
    <property type="term" value="F:methyltransferase activity"/>
    <property type="evidence" value="ECO:0007669"/>
    <property type="project" value="TreeGrafter"/>
</dbReference>
<evidence type="ECO:0008006" key="4">
    <source>
        <dbReference type="Google" id="ProtNLM"/>
    </source>
</evidence>
<sequence>MAPSATLIANTNDESVVVSVSDHRITCAEHYRVPAGSSFCLGDCNRAQGFRAALREQSEQQDTPRTFDFILLDPPWPNRSVKRTHKTAGSTYSVEANLRDIEDLLLGMDLDMLMADECLVGVWITNKQAVRDLVLDEGGLFDSLGVQLVEEWIWLKTTVHGEPVTPLDALWRKPYEVLLLGRKRSIDRTHIANDATDVRRRTLIGVPDLHSRKPCLKALIGPLLPSRETYRALEVFARYLVAGCWSWGDECIKFNSEEHWKKSDRTPE</sequence>
<dbReference type="Pfam" id="PF05063">
    <property type="entry name" value="MT-A70"/>
    <property type="match status" value="1"/>
</dbReference>